<feature type="transmembrane region" description="Helical" evidence="1">
    <location>
        <begin position="21"/>
        <end position="44"/>
    </location>
</feature>
<proteinExistence type="predicted"/>
<keyword evidence="1" id="KW-0472">Membrane</keyword>
<gene>
    <name evidence="2" type="ORF">CUESP1_2946</name>
</gene>
<dbReference type="GO" id="GO:0022857">
    <property type="term" value="F:transmembrane transporter activity"/>
    <property type="evidence" value="ECO:0007669"/>
    <property type="project" value="TreeGrafter"/>
</dbReference>
<name>M1ZKG4_9FIRM</name>
<keyword evidence="1" id="KW-1133">Transmembrane helix</keyword>
<dbReference type="Proteomes" id="UP000245423">
    <property type="component" value="Chromosome 1"/>
</dbReference>
<dbReference type="HOGENOM" id="CLU_803423_0_0_9"/>
<evidence type="ECO:0000313" key="3">
    <source>
        <dbReference type="Proteomes" id="UP000245423"/>
    </source>
</evidence>
<dbReference type="PANTHER" id="PTHR30572">
    <property type="entry name" value="MEMBRANE COMPONENT OF TRANSPORTER-RELATED"/>
    <property type="match status" value="1"/>
</dbReference>
<dbReference type="InterPro" id="IPR050250">
    <property type="entry name" value="Macrolide_Exporter_MacB"/>
</dbReference>
<evidence type="ECO:0000313" key="2">
    <source>
        <dbReference type="EMBL" id="SHD78275.1"/>
    </source>
</evidence>
<keyword evidence="1" id="KW-0812">Transmembrane</keyword>
<keyword evidence="3" id="KW-1185">Reference proteome</keyword>
<dbReference type="GO" id="GO:0005886">
    <property type="term" value="C:plasma membrane"/>
    <property type="evidence" value="ECO:0007669"/>
    <property type="project" value="TreeGrafter"/>
</dbReference>
<accession>M1ZKG4</accession>
<protein>
    <recommendedName>
        <fullName evidence="4">ABC3 transporter permease protein domain-containing protein</fullName>
    </recommendedName>
</protein>
<dbReference type="AlphaFoldDB" id="M1ZKG4"/>
<reference evidence="2 3" key="1">
    <citation type="submission" date="2016-11" db="EMBL/GenBank/DDBJ databases">
        <authorList>
            <person name="Manzoor S."/>
        </authorList>
    </citation>
    <scope>NUCLEOTIDE SEQUENCE [LARGE SCALE GENOMIC DNA]</scope>
    <source>
        <strain evidence="2">Clostridium ultunense strain Esp</strain>
    </source>
</reference>
<feature type="transmembrane region" description="Helical" evidence="1">
    <location>
        <begin position="246"/>
        <end position="269"/>
    </location>
</feature>
<sequence>MNIFKEYIKGDIKNNRKSYNSTRITIFLAVLILSTFIFGVSSYFKSFMDMPVDNMGGSHFRIISAISSQDANNLVSNRHIKKVGFFNTKELEEGFGSKEQTKLFKMDDNAMSTREFSLKEGKLPKDGQVMISDDMAKEIGKHLGDNIEIEDKIYHISGIYYGTTHGYQNFYNIHLNVSQKVLLESGEELSPFIWYKNIYRTYSLSEEIMNNLETKDVTYGYNDLYLNRSFVFDPEKDLLKDYNSHLLVLALFIILIILFYSILVNLFLVQESKSIIEYSKLKSIGATNKDISKIIRLKIIYISQIPIALGIFLSLGLVKILFLIINGVEKYFSGKKDIYSIYICI</sequence>
<evidence type="ECO:0008006" key="4">
    <source>
        <dbReference type="Google" id="ProtNLM"/>
    </source>
</evidence>
<dbReference type="RefSeq" id="WP_005585370.1">
    <property type="nucleotide sequence ID" value="NZ_LT669839.1"/>
</dbReference>
<evidence type="ECO:0000256" key="1">
    <source>
        <dbReference type="SAM" id="Phobius"/>
    </source>
</evidence>
<dbReference type="OrthoDB" id="9773956at2"/>
<dbReference type="EMBL" id="LT669839">
    <property type="protein sequence ID" value="SHD78275.1"/>
    <property type="molecule type" value="Genomic_DNA"/>
</dbReference>
<feature type="transmembrane region" description="Helical" evidence="1">
    <location>
        <begin position="299"/>
        <end position="325"/>
    </location>
</feature>
<dbReference type="PANTHER" id="PTHR30572:SF4">
    <property type="entry name" value="ABC TRANSPORTER PERMEASE YTRF"/>
    <property type="match status" value="1"/>
</dbReference>
<organism evidence="2 3">
    <name type="scientific">[Clostridium] ultunense Esp</name>
    <dbReference type="NCBI Taxonomy" id="1288971"/>
    <lineage>
        <taxon>Bacteria</taxon>
        <taxon>Bacillati</taxon>
        <taxon>Bacillota</taxon>
        <taxon>Tissierellia</taxon>
        <taxon>Tissierellales</taxon>
        <taxon>Tepidimicrobiaceae</taxon>
        <taxon>Schnuerera</taxon>
    </lineage>
</organism>